<evidence type="ECO:0000313" key="11">
    <source>
        <dbReference type="Proteomes" id="UP000196036"/>
    </source>
</evidence>
<evidence type="ECO:0000313" key="6">
    <source>
        <dbReference type="EMBL" id="OUQ69409.1"/>
    </source>
</evidence>
<reference evidence="4" key="5">
    <citation type="journal article" date="2019" name="bioRxiv">
        <title>Acquired interbacterial defense systems protect against interspecies antagonism in the human gut microbiome.</title>
        <authorList>
            <person name="Ross B.D."/>
            <person name="Verster A.J."/>
            <person name="Radey M.C."/>
            <person name="Schmidtke D.T."/>
            <person name="Pope C.E."/>
            <person name="Hoffman L.R."/>
            <person name="Hajjar A.M."/>
            <person name="Peterson S.B."/>
            <person name="Borenstein E."/>
            <person name="Mougous J.D."/>
        </authorList>
    </citation>
    <scope>NUCLEOTIDE SEQUENCE</scope>
    <source>
        <strain evidence="4">H204</strain>
    </source>
</reference>
<dbReference type="InterPro" id="IPR045957">
    <property type="entry name" value="DUF6377"/>
</dbReference>
<evidence type="ECO:0000313" key="9">
    <source>
        <dbReference type="Proteomes" id="UP000183040"/>
    </source>
</evidence>
<reference evidence="9 10" key="1">
    <citation type="submission" date="2016-10" db="EMBL/GenBank/DDBJ databases">
        <authorList>
            <person name="de Groot N.N."/>
        </authorList>
    </citation>
    <scope>NUCLEOTIDE SEQUENCE [LARGE SCALE GENOMIC DNA]</scope>
    <source>
        <strain evidence="8 10">NLAE-zl-C202</strain>
        <strain evidence="7 9">NLAE-zl-G339</strain>
    </source>
</reference>
<evidence type="ECO:0000313" key="12">
    <source>
        <dbReference type="Proteomes" id="UP000327007"/>
    </source>
</evidence>
<feature type="coiled-coil region" evidence="1">
    <location>
        <begin position="355"/>
        <end position="396"/>
    </location>
</feature>
<reference evidence="6" key="3">
    <citation type="journal article" date="2018" name="BMC Genomics">
        <title>Whole genome sequencing and function prediction of 133 gut anaerobes isolated from chicken caecum in pure cultures.</title>
        <authorList>
            <person name="Medvecky M."/>
            <person name="Cejkova D."/>
            <person name="Polansky O."/>
            <person name="Karasova D."/>
            <person name="Kubasova T."/>
            <person name="Cizek A."/>
            <person name="Rychlik I."/>
        </authorList>
    </citation>
    <scope>NUCLEOTIDE SEQUENCE</scope>
    <source>
        <strain evidence="6">An109</strain>
    </source>
</reference>
<accession>A0A1I5DZC3</accession>
<keyword evidence="2" id="KW-1133">Transmembrane helix</keyword>
<dbReference type="EMBL" id="NFLW01000017">
    <property type="protein sequence ID" value="OUQ69409.1"/>
    <property type="molecule type" value="Genomic_DNA"/>
</dbReference>
<dbReference type="Proteomes" id="UP000183040">
    <property type="component" value="Unassembled WGS sequence"/>
</dbReference>
<dbReference type="Proteomes" id="UP000183766">
    <property type="component" value="Unassembled WGS sequence"/>
</dbReference>
<dbReference type="Pfam" id="PF19904">
    <property type="entry name" value="DUF6377"/>
    <property type="match status" value="1"/>
</dbReference>
<gene>
    <name evidence="6" type="ORF">B5E52_10355</name>
    <name evidence="4" type="ORF">F6S82_26230</name>
    <name evidence="5" type="ORF">LD004_23910</name>
    <name evidence="7" type="ORF">SAMN04487924_15117</name>
    <name evidence="8" type="ORF">SAMN05216250_16018</name>
</gene>
<dbReference type="Proteomes" id="UP000196036">
    <property type="component" value="Unassembled WGS sequence"/>
</dbReference>
<dbReference type="EMBL" id="FNRP01000051">
    <property type="protein sequence ID" value="SEB18598.1"/>
    <property type="molecule type" value="Genomic_DNA"/>
</dbReference>
<proteinExistence type="predicted"/>
<evidence type="ECO:0000313" key="8">
    <source>
        <dbReference type="EMBL" id="SFO04576.1"/>
    </source>
</evidence>
<feature type="transmembrane region" description="Helical" evidence="2">
    <location>
        <begin position="336"/>
        <end position="356"/>
    </location>
</feature>
<dbReference type="EMBL" id="JAIWYE010000040">
    <property type="protein sequence ID" value="MCA4706651.1"/>
    <property type="molecule type" value="Genomic_DNA"/>
</dbReference>
<dbReference type="Proteomes" id="UP001198461">
    <property type="component" value="Unassembled WGS sequence"/>
</dbReference>
<feature type="coiled-coil region" evidence="1">
    <location>
        <begin position="40"/>
        <end position="67"/>
    </location>
</feature>
<protein>
    <submittedName>
        <fullName evidence="5">DUF6377 domain-containing protein</fullName>
    </submittedName>
</protein>
<reference evidence="5" key="7">
    <citation type="submission" date="2023-08" db="EMBL/GenBank/DDBJ databases">
        <title>Mucin Metabolism Genes Underlie the Key Renovations of Bacteroides xylanisolvens Genomes in Captive Great Apes.</title>
        <authorList>
            <person name="Nishida A.H."/>
        </authorList>
    </citation>
    <scope>NUCLEOTIDE SEQUENCE</scope>
    <source>
        <strain evidence="5">P13.H9</strain>
    </source>
</reference>
<evidence type="ECO:0000313" key="7">
    <source>
        <dbReference type="EMBL" id="SEB18598.1"/>
    </source>
</evidence>
<feature type="domain" description="DUF6377" evidence="3">
    <location>
        <begin position="261"/>
        <end position="516"/>
    </location>
</feature>
<evidence type="ECO:0000313" key="5">
    <source>
        <dbReference type="EMBL" id="MCA4706651.1"/>
    </source>
</evidence>
<dbReference type="Proteomes" id="UP000327007">
    <property type="component" value="Unassembled WGS sequence"/>
</dbReference>
<reference evidence="4" key="6">
    <citation type="submission" date="2019-09" db="EMBL/GenBank/DDBJ databases">
        <authorList>
            <person name="Ross B.D."/>
            <person name="Verster A.J."/>
            <person name="Radey M.C."/>
            <person name="Schmidtke D.T."/>
            <person name="Pope C.E."/>
            <person name="Hoffman L.R."/>
            <person name="Hajjar A.M."/>
            <person name="Peterson S.B."/>
            <person name="Borenstein E."/>
            <person name="Mougous J.D."/>
        </authorList>
    </citation>
    <scope>NUCLEOTIDE SEQUENCE</scope>
    <source>
        <strain evidence="4">H204</strain>
    </source>
</reference>
<reference evidence="12" key="4">
    <citation type="journal article" date="2018" name="J. Anim. Genet.">
        <title>Acquired interbacterial defense systems protect against interspecies antagonism in the human gut microbiome.</title>
        <authorList>
            <person name="Ross B.D."/>
            <person name="Verster A.J."/>
            <person name="Radey M.C."/>
            <person name="Schmidtke D.T."/>
            <person name="Pope C.E."/>
            <person name="Hoffman L.R."/>
            <person name="Hajjar A."/>
            <person name="Peterson S.B."/>
            <person name="Borenstein E."/>
            <person name="Mougous J."/>
        </authorList>
    </citation>
    <scope>NUCLEOTIDE SEQUENCE [LARGE SCALE GENOMIC DNA]</scope>
    <source>
        <strain evidence="12">H204</strain>
    </source>
</reference>
<dbReference type="AlphaFoldDB" id="A0A1I5DZC3"/>
<keyword evidence="2" id="KW-0472">Membrane</keyword>
<evidence type="ECO:0000313" key="10">
    <source>
        <dbReference type="Proteomes" id="UP000183766"/>
    </source>
</evidence>
<name>A0A1I5DZC3_9BACE</name>
<evidence type="ECO:0000256" key="1">
    <source>
        <dbReference type="SAM" id="Coils"/>
    </source>
</evidence>
<evidence type="ECO:0000256" key="2">
    <source>
        <dbReference type="SAM" id="Phobius"/>
    </source>
</evidence>
<reference evidence="11" key="2">
    <citation type="submission" date="2017-04" db="EMBL/GenBank/DDBJ databases">
        <title>Function of individual gut microbiota members based on whole genome sequencing of pure cultures obtained from chicken caecum.</title>
        <authorList>
            <person name="Medvecky M."/>
            <person name="Cejkova D."/>
            <person name="Polansky O."/>
            <person name="Karasova D."/>
            <person name="Kubasova T."/>
            <person name="Cizek A."/>
            <person name="Rychlik I."/>
        </authorList>
    </citation>
    <scope>NUCLEOTIDE SEQUENCE [LARGE SCALE GENOMIC DNA]</scope>
    <source>
        <strain evidence="11">An109</strain>
    </source>
</reference>
<dbReference type="EMBL" id="FOUM01000060">
    <property type="protein sequence ID" value="SFO04576.1"/>
    <property type="molecule type" value="Genomic_DNA"/>
</dbReference>
<dbReference type="EMBL" id="VYQC01000030">
    <property type="protein sequence ID" value="KAA9034586.1"/>
    <property type="molecule type" value="Genomic_DNA"/>
</dbReference>
<evidence type="ECO:0000313" key="4">
    <source>
        <dbReference type="EMBL" id="KAA9034586.1"/>
    </source>
</evidence>
<dbReference type="RefSeq" id="WP_008024540.1">
    <property type="nucleotide sequence ID" value="NZ_AP031409.1"/>
</dbReference>
<organism evidence="8 10">
    <name type="scientific">Bacteroides xylanisolvens</name>
    <dbReference type="NCBI Taxonomy" id="371601"/>
    <lineage>
        <taxon>Bacteria</taxon>
        <taxon>Pseudomonadati</taxon>
        <taxon>Bacteroidota</taxon>
        <taxon>Bacteroidia</taxon>
        <taxon>Bacteroidales</taxon>
        <taxon>Bacteroidaceae</taxon>
        <taxon>Bacteroides</taxon>
    </lineage>
</organism>
<sequence length="556" mass="64330">MSKFLGIRFVAFIICGLFVASPMQAHLRFDSLLIELDHVIANEKEYKSRKENYLEKLKEQLRNQNLSRESRYSIYQSLAGEYETFICDSAIVYANRALYEAAELKNTSWMNDSRIQLARGEAKAGMFSKTLDILNSIDRTQLNRHQLIDYYKTYIDVYIYMIEYNDGYDLADLIAKKVVCQDSLIQIVDTTSFEYVTRYGFRCIETGDLAGAERILLSYFPKVKPDTKECAGITSILSFLYEQKGDSEKEKEYLAISAISDIKASVKENISLRALAFILFNNDVDIDRANRYIKKSLDDANFYNARLRNIQTAKILPIIDKAYQLDREKQQNRLRFLLIIVSLLSIVLLIAILLVVKQMKKLARAKQHIEEINARLNELNTVLQDVNKQLKQSNLSLAESNHIKELFISSFLEICTQYIEKLDAFKGTVNRKVKAGQVADILKLTSKTENSALELKELYANFDHAFLNIYPTFVEEFNTLLRIEERYPVMSDKSLNQELRVFALIKLGIKDINKIAVFLHYTPRTVYNYRSKIKSKALNTDEDFEEKVKLLCSDSF</sequence>
<evidence type="ECO:0000259" key="3">
    <source>
        <dbReference type="Pfam" id="PF19904"/>
    </source>
</evidence>
<keyword evidence="2" id="KW-0812">Transmembrane</keyword>
<keyword evidence="1" id="KW-0175">Coiled coil</keyword>